<comment type="caution">
    <text evidence="1">The sequence shown here is derived from an EMBL/GenBank/DDBJ whole genome shotgun (WGS) entry which is preliminary data.</text>
</comment>
<dbReference type="AlphaFoldDB" id="A0A523W500"/>
<dbReference type="Pfam" id="PF07302">
    <property type="entry name" value="AroM"/>
    <property type="match status" value="1"/>
</dbReference>
<evidence type="ECO:0000313" key="2">
    <source>
        <dbReference type="Proteomes" id="UP000319130"/>
    </source>
</evidence>
<gene>
    <name evidence="1" type="ORF">E3J48_04870</name>
</gene>
<evidence type="ECO:0000313" key="1">
    <source>
        <dbReference type="EMBL" id="TET62061.1"/>
    </source>
</evidence>
<dbReference type="InterPro" id="IPR010843">
    <property type="entry name" value="Uncharacterised_AroM"/>
</dbReference>
<reference evidence="1 2" key="1">
    <citation type="submission" date="2019-03" db="EMBL/GenBank/DDBJ databases">
        <title>Metabolic potential of uncultured bacteria and archaea associated with petroleum seepage in deep-sea sediments.</title>
        <authorList>
            <person name="Dong X."/>
            <person name="Hubert C."/>
        </authorList>
    </citation>
    <scope>NUCLEOTIDE SEQUENCE [LARGE SCALE GENOMIC DNA]</scope>
    <source>
        <strain evidence="1">E29_bin52</strain>
    </source>
</reference>
<dbReference type="Proteomes" id="UP000319130">
    <property type="component" value="Unassembled WGS sequence"/>
</dbReference>
<dbReference type="NCBIfam" id="NF007788">
    <property type="entry name" value="PRK10481.1"/>
    <property type="match status" value="1"/>
</dbReference>
<accession>A0A523W500</accession>
<dbReference type="EMBL" id="SOIZ01000209">
    <property type="protein sequence ID" value="TET62061.1"/>
    <property type="molecule type" value="Genomic_DNA"/>
</dbReference>
<organism evidence="1 2">
    <name type="scientific">Aerophobetes bacterium</name>
    <dbReference type="NCBI Taxonomy" id="2030807"/>
    <lineage>
        <taxon>Bacteria</taxon>
        <taxon>Candidatus Aerophobota</taxon>
    </lineage>
</organism>
<proteinExistence type="predicted"/>
<protein>
    <submittedName>
        <fullName evidence="1">AroM family protein</fullName>
    </submittedName>
</protein>
<sequence>MPSKIGIVTIGQSPRIDVIPEIKELICGDIEIVEKGALDGLTLKEIQRFEPREDDEILVTRMRNGTEVTIGQSFILSKLQEKILELDKEDVTLIALLCSGEFTRLQSEKPLIMPDKLLSGVLSSLVVNKGRLGLMVPSEGQVNHLMKVFQDLGFEVIGVGVSPYKNDIGAIGEAASKLKEAGIDLIVMDCFGYNLQMKDRVREVTGKPVLLVRSLLAGLLEELIT</sequence>
<name>A0A523W500_UNCAE</name>